<protein>
    <recommendedName>
        <fullName evidence="3">G domain-containing protein</fullName>
    </recommendedName>
</protein>
<gene>
    <name evidence="1" type="ORF">P691DRAFT_266948</name>
</gene>
<keyword evidence="2" id="KW-1185">Reference proteome</keyword>
<organism evidence="1 2">
    <name type="scientific">Macrolepiota fuliginosa MF-IS2</name>
    <dbReference type="NCBI Taxonomy" id="1400762"/>
    <lineage>
        <taxon>Eukaryota</taxon>
        <taxon>Fungi</taxon>
        <taxon>Dikarya</taxon>
        <taxon>Basidiomycota</taxon>
        <taxon>Agaricomycotina</taxon>
        <taxon>Agaricomycetes</taxon>
        <taxon>Agaricomycetidae</taxon>
        <taxon>Agaricales</taxon>
        <taxon>Agaricineae</taxon>
        <taxon>Agaricaceae</taxon>
        <taxon>Macrolepiota</taxon>
    </lineage>
</organism>
<dbReference type="Proteomes" id="UP000807342">
    <property type="component" value="Unassembled WGS sequence"/>
</dbReference>
<name>A0A9P6C1B8_9AGAR</name>
<dbReference type="OrthoDB" id="8954335at2759"/>
<proteinExistence type="predicted"/>
<evidence type="ECO:0000313" key="2">
    <source>
        <dbReference type="Proteomes" id="UP000807342"/>
    </source>
</evidence>
<dbReference type="AlphaFoldDB" id="A0A9P6C1B8"/>
<dbReference type="EMBL" id="MU151299">
    <property type="protein sequence ID" value="KAF9445480.1"/>
    <property type="molecule type" value="Genomic_DNA"/>
</dbReference>
<dbReference type="Gene3D" id="3.40.50.300">
    <property type="entry name" value="P-loop containing nucleotide triphosphate hydrolases"/>
    <property type="match status" value="1"/>
</dbReference>
<sequence length="138" mass="15887">MRVKYSKYGDRLFLVDTPGFDNSHKSDMEVLTMIGEWLKKTYEKDVRLSGLIYLHRITDNHISGLSTRYPRVLGEICGDIAMKQVVLVSVMWQKVKPDVGITREGGLRNGPWKILLDKGSRIDRLGNAEPREAWRIIE</sequence>
<accession>A0A9P6C1B8</accession>
<evidence type="ECO:0000313" key="1">
    <source>
        <dbReference type="EMBL" id="KAF9445480.1"/>
    </source>
</evidence>
<comment type="caution">
    <text evidence="1">The sequence shown here is derived from an EMBL/GenBank/DDBJ whole genome shotgun (WGS) entry which is preliminary data.</text>
</comment>
<reference evidence="1" key="1">
    <citation type="submission" date="2020-11" db="EMBL/GenBank/DDBJ databases">
        <authorList>
            <consortium name="DOE Joint Genome Institute"/>
            <person name="Ahrendt S."/>
            <person name="Riley R."/>
            <person name="Andreopoulos W."/>
            <person name="Labutti K."/>
            <person name="Pangilinan J."/>
            <person name="Ruiz-Duenas F.J."/>
            <person name="Barrasa J.M."/>
            <person name="Sanchez-Garcia M."/>
            <person name="Camarero S."/>
            <person name="Miyauchi S."/>
            <person name="Serrano A."/>
            <person name="Linde D."/>
            <person name="Babiker R."/>
            <person name="Drula E."/>
            <person name="Ayuso-Fernandez I."/>
            <person name="Pacheco R."/>
            <person name="Padilla G."/>
            <person name="Ferreira P."/>
            <person name="Barriuso J."/>
            <person name="Kellner H."/>
            <person name="Castanera R."/>
            <person name="Alfaro M."/>
            <person name="Ramirez L."/>
            <person name="Pisabarro A.G."/>
            <person name="Kuo A."/>
            <person name="Tritt A."/>
            <person name="Lipzen A."/>
            <person name="He G."/>
            <person name="Yan M."/>
            <person name="Ng V."/>
            <person name="Cullen D."/>
            <person name="Martin F."/>
            <person name="Rosso M.-N."/>
            <person name="Henrissat B."/>
            <person name="Hibbett D."/>
            <person name="Martinez A.T."/>
            <person name="Grigoriev I.V."/>
        </authorList>
    </citation>
    <scope>NUCLEOTIDE SEQUENCE</scope>
    <source>
        <strain evidence="1">MF-IS2</strain>
    </source>
</reference>
<dbReference type="InterPro" id="IPR027417">
    <property type="entry name" value="P-loop_NTPase"/>
</dbReference>
<evidence type="ECO:0008006" key="3">
    <source>
        <dbReference type="Google" id="ProtNLM"/>
    </source>
</evidence>